<dbReference type="InterPro" id="IPR029058">
    <property type="entry name" value="AB_hydrolase_fold"/>
</dbReference>
<comment type="caution">
    <text evidence="4">The sequence shown here is derived from an EMBL/GenBank/DDBJ whole genome shotgun (WGS) entry which is preliminary data.</text>
</comment>
<evidence type="ECO:0000256" key="2">
    <source>
        <dbReference type="SAM" id="SignalP"/>
    </source>
</evidence>
<dbReference type="Gene3D" id="3.40.50.1820">
    <property type="entry name" value="alpha/beta hydrolase"/>
    <property type="match status" value="1"/>
</dbReference>
<keyword evidence="4" id="KW-0378">Hydrolase</keyword>
<dbReference type="GO" id="GO:0016787">
    <property type="term" value="F:hydrolase activity"/>
    <property type="evidence" value="ECO:0007669"/>
    <property type="project" value="UniProtKB-KW"/>
</dbReference>
<feature type="chain" id="PRO_5045182780" evidence="2">
    <location>
        <begin position="22"/>
        <end position="343"/>
    </location>
</feature>
<feature type="domain" description="Serine aminopeptidase S33" evidence="3">
    <location>
        <begin position="60"/>
        <end position="297"/>
    </location>
</feature>
<keyword evidence="2" id="KW-0732">Signal</keyword>
<feature type="compositionally biased region" description="Basic and acidic residues" evidence="1">
    <location>
        <begin position="324"/>
        <end position="336"/>
    </location>
</feature>
<dbReference type="PRINTS" id="PR00111">
    <property type="entry name" value="ABHYDROLASE"/>
</dbReference>
<evidence type="ECO:0000259" key="3">
    <source>
        <dbReference type="Pfam" id="PF12146"/>
    </source>
</evidence>
<dbReference type="InterPro" id="IPR051044">
    <property type="entry name" value="MAG_DAG_Lipase"/>
</dbReference>
<name>A0ABW4MYB9_9CAUL</name>
<dbReference type="PANTHER" id="PTHR11614">
    <property type="entry name" value="PHOSPHOLIPASE-RELATED"/>
    <property type="match status" value="1"/>
</dbReference>
<gene>
    <name evidence="4" type="ORF">ACFSC0_02240</name>
</gene>
<protein>
    <submittedName>
        <fullName evidence="4">Alpha/beta hydrolase</fullName>
    </submittedName>
</protein>
<evidence type="ECO:0000313" key="5">
    <source>
        <dbReference type="Proteomes" id="UP001597237"/>
    </source>
</evidence>
<feature type="signal peptide" evidence="2">
    <location>
        <begin position="1"/>
        <end position="21"/>
    </location>
</feature>
<reference evidence="5" key="1">
    <citation type="journal article" date="2019" name="Int. J. Syst. Evol. Microbiol.">
        <title>The Global Catalogue of Microorganisms (GCM) 10K type strain sequencing project: providing services to taxonomists for standard genome sequencing and annotation.</title>
        <authorList>
            <consortium name="The Broad Institute Genomics Platform"/>
            <consortium name="The Broad Institute Genome Sequencing Center for Infectious Disease"/>
            <person name="Wu L."/>
            <person name="Ma J."/>
        </authorList>
    </citation>
    <scope>NUCLEOTIDE SEQUENCE [LARGE SCALE GENOMIC DNA]</scope>
    <source>
        <strain evidence="5">DFY28</strain>
    </source>
</reference>
<keyword evidence="5" id="KW-1185">Reference proteome</keyword>
<evidence type="ECO:0000313" key="4">
    <source>
        <dbReference type="EMBL" id="MFD1782199.1"/>
    </source>
</evidence>
<sequence length="343" mass="37771">MRRLIVLIAALMLTGCAPLLAQRPGDPPEWFKGPYVAGETFVSFDGAPLGLTTWLPPEGEPWAVIVGVHGMNDYANAFHFAGEYWAEQGIATYAYDQRGFGRSPNRGVWGGDETMVEDLRAVTAFVRRKHPDAVIAVMGESMGGAIAIKAFASSRPPDADRLILSAPAVWGWSSQPLPYKTALWLAAHVTGSKVYTPPSWITRKIQASDNRDELIAMGKDPLMIWGARSDTLYHLVSAMDSGLQGIDEVEAPILYLYGANDEIIPKRPSFKAAAQLKPSDRTAYYRRGYHLLMRDKQRQVVFDDVVAWLKDAQGPLPSGAPAIPRREREREPDRRVVAAGRGA</sequence>
<organism evidence="4 5">
    <name type="scientific">Phenylobacterium terrae</name>
    <dbReference type="NCBI Taxonomy" id="2665495"/>
    <lineage>
        <taxon>Bacteria</taxon>
        <taxon>Pseudomonadati</taxon>
        <taxon>Pseudomonadota</taxon>
        <taxon>Alphaproteobacteria</taxon>
        <taxon>Caulobacterales</taxon>
        <taxon>Caulobacteraceae</taxon>
        <taxon>Phenylobacterium</taxon>
    </lineage>
</organism>
<evidence type="ECO:0000256" key="1">
    <source>
        <dbReference type="SAM" id="MobiDB-lite"/>
    </source>
</evidence>
<dbReference type="InterPro" id="IPR000073">
    <property type="entry name" value="AB_hydrolase_1"/>
</dbReference>
<dbReference type="Pfam" id="PF12146">
    <property type="entry name" value="Hydrolase_4"/>
    <property type="match status" value="1"/>
</dbReference>
<dbReference type="EMBL" id="JBHUEY010000001">
    <property type="protein sequence ID" value="MFD1782199.1"/>
    <property type="molecule type" value="Genomic_DNA"/>
</dbReference>
<dbReference type="PROSITE" id="PS51257">
    <property type="entry name" value="PROKAR_LIPOPROTEIN"/>
    <property type="match status" value="1"/>
</dbReference>
<dbReference type="InterPro" id="IPR022742">
    <property type="entry name" value="Hydrolase_4"/>
</dbReference>
<dbReference type="RefSeq" id="WP_377280974.1">
    <property type="nucleotide sequence ID" value="NZ_JBHRSI010000003.1"/>
</dbReference>
<dbReference type="SUPFAM" id="SSF53474">
    <property type="entry name" value="alpha/beta-Hydrolases"/>
    <property type="match status" value="1"/>
</dbReference>
<dbReference type="Proteomes" id="UP001597237">
    <property type="component" value="Unassembled WGS sequence"/>
</dbReference>
<feature type="region of interest" description="Disordered" evidence="1">
    <location>
        <begin position="313"/>
        <end position="343"/>
    </location>
</feature>
<accession>A0ABW4MYB9</accession>
<proteinExistence type="predicted"/>